<feature type="compositionally biased region" description="Basic residues" evidence="2">
    <location>
        <begin position="778"/>
        <end position="790"/>
    </location>
</feature>
<feature type="region of interest" description="Disordered" evidence="2">
    <location>
        <begin position="293"/>
        <end position="341"/>
    </location>
</feature>
<reference evidence="4 5" key="1">
    <citation type="journal article" date="2009" name="Nature">
        <title>Evolution of pathogenicity and sexual reproduction in eight Candida genomes.</title>
        <authorList>
            <person name="Butler G."/>
            <person name="Rasmussen M.D."/>
            <person name="Lin M.F."/>
            <person name="Santos M.A."/>
            <person name="Sakthikumar S."/>
            <person name="Munro C.A."/>
            <person name="Rheinbay E."/>
            <person name="Grabherr M."/>
            <person name="Forche A."/>
            <person name="Reedy J.L."/>
            <person name="Agrafioti I."/>
            <person name="Arnaud M.B."/>
            <person name="Bates S."/>
            <person name="Brown A.J."/>
            <person name="Brunke S."/>
            <person name="Costanzo M.C."/>
            <person name="Fitzpatrick D.A."/>
            <person name="de Groot P.W."/>
            <person name="Harris D."/>
            <person name="Hoyer L.L."/>
            <person name="Hube B."/>
            <person name="Klis F.M."/>
            <person name="Kodira C."/>
            <person name="Lennard N."/>
            <person name="Logue M.E."/>
            <person name="Martin R."/>
            <person name="Neiman A.M."/>
            <person name="Nikolaou E."/>
            <person name="Quail M.A."/>
            <person name="Quinn J."/>
            <person name="Santos M.C."/>
            <person name="Schmitzberger F.F."/>
            <person name="Sherlock G."/>
            <person name="Shah P."/>
            <person name="Silverstein K.A."/>
            <person name="Skrzypek M.S."/>
            <person name="Soll D."/>
            <person name="Staggs R."/>
            <person name="Stansfield I."/>
            <person name="Stumpf M.P."/>
            <person name="Sudbery P.E."/>
            <person name="Srikantha T."/>
            <person name="Zeng Q."/>
            <person name="Berman J."/>
            <person name="Berriman M."/>
            <person name="Heitman J."/>
            <person name="Gow N.A."/>
            <person name="Lorenz M.C."/>
            <person name="Birren B.W."/>
            <person name="Kellis M."/>
            <person name="Cuomo C.A."/>
        </authorList>
    </citation>
    <scope>NUCLEOTIDE SEQUENCE [LARGE SCALE GENOMIC DNA]</scope>
    <source>
        <strain evidence="5">ATCC 11503 / BCRC 21390 / CBS 2605 / JCM 1781 / NBRC 1676 / NRRL YB-4239</strain>
    </source>
</reference>
<dbReference type="VEuPathDB" id="FungiDB:LELG_02341"/>
<dbReference type="PROSITE" id="PS50172">
    <property type="entry name" value="BRCT"/>
    <property type="match status" value="3"/>
</dbReference>
<dbReference type="OMA" id="ERCLHYK"/>
<dbReference type="InterPro" id="IPR036420">
    <property type="entry name" value="BRCT_dom_sf"/>
</dbReference>
<dbReference type="SMART" id="SM00292">
    <property type="entry name" value="BRCT"/>
    <property type="match status" value="3"/>
</dbReference>
<evidence type="ECO:0000256" key="1">
    <source>
        <dbReference type="ARBA" id="ARBA00022737"/>
    </source>
</evidence>
<dbReference type="PANTHER" id="PTHR13561">
    <property type="entry name" value="DNA REPLICATION REGULATOR DPB11-RELATED"/>
    <property type="match status" value="1"/>
</dbReference>
<feature type="region of interest" description="Disordered" evidence="2">
    <location>
        <begin position="624"/>
        <end position="658"/>
    </location>
</feature>
<feature type="compositionally biased region" description="Acidic residues" evidence="2">
    <location>
        <begin position="760"/>
        <end position="773"/>
    </location>
</feature>
<evidence type="ECO:0000256" key="2">
    <source>
        <dbReference type="SAM" id="MobiDB-lite"/>
    </source>
</evidence>
<dbReference type="Pfam" id="PF12738">
    <property type="entry name" value="PTCB-BRCT"/>
    <property type="match status" value="1"/>
</dbReference>
<sequence>MTTRQPFEGLTFCCTGVQNKLRREINKYVKALGGIQYDDLMTDVQYLIVGSRDTPKYQFCVKNRLDIVFLAEDAVSKIYKSWLLGEEVDQLRLDEHKLPIFANINACLSRTDLTQSQIVKLFEAAGGFRGDAVEMSYFNCNGLTHLLSDHGGSAKESLLNDQTCMISADPRGTRYNKAIEWKIPVVHPIWVYDSLLRGAALDYNDYTLSSNNDEIYTNGCTVWESLVEEKRKRKENKEDLENKENSPPRKKKLVFQSTGITKDVPKTLQKTNNREIWDSIMDRTKAAKAPIAGAGAVAEEEAGTTTVASTRATAASASEQNKTKKDAENQAWDEESETENIEDVEKLEQKVEEQEKKTAKSTLFLGFNFLLVGFDSRESNLLSGGIEGYQGEITKDVNDDSITHIIIPAKRGSRSSSVLKPLPSTLKQKITNSDVKVVTEFFIEKSIYYKKVVLDTWGQPIKGLMPSTRKFQVSTSGFTGIELLHIEKLIKFMNFEYCDTLSKDRDILMLNVNLFKESFMKNSPKLFEYKNTDILNCPVYQSGGSSVSLLSAKNKIEACKKWSIPVVSLAYLWEIFELSKYKSEMMMPELTNSKWCIYAPINNTRPRSLMEYLKSMSDFTSTKPGATNYGDLPPKSKSVSDRIDEDTDDGLVKLPSPRKITPRKKYGRLVGRSPQSIRNKLVPSRENSVMGSVYENRNEENGDITRDEDFSLQVRYEDTTSMINQERLLKKLEHGATGTANINHSNDKDKTTNGNNPDAMEVEVENMEAEEEMAANASKRRRRTRTGPKP</sequence>
<dbReference type="GO" id="GO:0033314">
    <property type="term" value="P:mitotic DNA replication checkpoint signaling"/>
    <property type="evidence" value="ECO:0007669"/>
    <property type="project" value="TreeGrafter"/>
</dbReference>
<proteinExistence type="predicted"/>
<feature type="domain" description="BRCT" evidence="3">
    <location>
        <begin position="2"/>
        <end position="84"/>
    </location>
</feature>
<dbReference type="GeneID" id="5233212"/>
<dbReference type="GO" id="GO:0007095">
    <property type="term" value="P:mitotic G2 DNA damage checkpoint signaling"/>
    <property type="evidence" value="ECO:0007669"/>
    <property type="project" value="TreeGrafter"/>
</dbReference>
<feature type="region of interest" description="Disordered" evidence="2">
    <location>
        <begin position="738"/>
        <end position="790"/>
    </location>
</feature>
<dbReference type="OrthoDB" id="251770at2759"/>
<dbReference type="FunCoup" id="A5DYA4">
    <property type="interactions" value="34"/>
</dbReference>
<dbReference type="STRING" id="379508.A5DYA4"/>
<dbReference type="AlphaFoldDB" id="A5DYA4"/>
<feature type="region of interest" description="Disordered" evidence="2">
    <location>
        <begin position="232"/>
        <end position="257"/>
    </location>
</feature>
<evidence type="ECO:0000259" key="3">
    <source>
        <dbReference type="PROSITE" id="PS50172"/>
    </source>
</evidence>
<dbReference type="InParanoid" id="A5DYA4"/>
<organism evidence="4 5">
    <name type="scientific">Lodderomyces elongisporus (strain ATCC 11503 / CBS 2605 / JCM 1781 / NBRC 1676 / NRRL YB-4239)</name>
    <name type="common">Yeast</name>
    <name type="synonym">Saccharomyces elongisporus</name>
    <dbReference type="NCBI Taxonomy" id="379508"/>
    <lineage>
        <taxon>Eukaryota</taxon>
        <taxon>Fungi</taxon>
        <taxon>Dikarya</taxon>
        <taxon>Ascomycota</taxon>
        <taxon>Saccharomycotina</taxon>
        <taxon>Pichiomycetes</taxon>
        <taxon>Debaryomycetaceae</taxon>
        <taxon>Candida/Lodderomyces clade</taxon>
        <taxon>Lodderomyces</taxon>
    </lineage>
</organism>
<name>A5DYA4_LODEL</name>
<dbReference type="eggNOG" id="KOG1929">
    <property type="taxonomic scope" value="Eukaryota"/>
</dbReference>
<keyword evidence="1" id="KW-0677">Repeat</keyword>
<dbReference type="Pfam" id="PF00533">
    <property type="entry name" value="BRCT"/>
    <property type="match status" value="1"/>
</dbReference>
<dbReference type="Gene3D" id="3.40.50.10190">
    <property type="entry name" value="BRCT domain"/>
    <property type="match status" value="4"/>
</dbReference>
<dbReference type="SUPFAM" id="SSF52113">
    <property type="entry name" value="BRCT domain"/>
    <property type="match status" value="4"/>
</dbReference>
<feature type="domain" description="BRCT" evidence="3">
    <location>
        <begin position="359"/>
        <end position="453"/>
    </location>
</feature>
<dbReference type="PANTHER" id="PTHR13561:SF20">
    <property type="entry name" value="DNA TOPOISOMERASE 2-BINDING PROTEIN 1"/>
    <property type="match status" value="1"/>
</dbReference>
<dbReference type="EMBL" id="CH981526">
    <property type="protein sequence ID" value="EDK44162.1"/>
    <property type="molecule type" value="Genomic_DNA"/>
</dbReference>
<dbReference type="InterPro" id="IPR001357">
    <property type="entry name" value="BRCT_dom"/>
</dbReference>
<dbReference type="KEGG" id="lel:PVL30_003187"/>
<dbReference type="Proteomes" id="UP000001996">
    <property type="component" value="Unassembled WGS sequence"/>
</dbReference>
<dbReference type="HOGENOM" id="CLU_397390_0_0_1"/>
<feature type="domain" description="BRCT" evidence="3">
    <location>
        <begin position="143"/>
        <end position="208"/>
    </location>
</feature>
<accession>A5DYA4</accession>
<keyword evidence="5" id="KW-1185">Reference proteome</keyword>
<feature type="compositionally biased region" description="Basic and acidic residues" evidence="2">
    <location>
        <begin position="232"/>
        <end position="247"/>
    </location>
</feature>
<dbReference type="GO" id="GO:0006270">
    <property type="term" value="P:DNA replication initiation"/>
    <property type="evidence" value="ECO:0007669"/>
    <property type="project" value="TreeGrafter"/>
</dbReference>
<evidence type="ECO:0000313" key="4">
    <source>
        <dbReference type="EMBL" id="EDK44162.1"/>
    </source>
</evidence>
<feature type="compositionally biased region" description="Acidic residues" evidence="2">
    <location>
        <begin position="331"/>
        <end position="341"/>
    </location>
</feature>
<gene>
    <name evidence="4" type="ORF">LELG_02341</name>
</gene>
<feature type="compositionally biased region" description="Low complexity" evidence="2">
    <location>
        <begin position="293"/>
        <end position="318"/>
    </location>
</feature>
<evidence type="ECO:0000313" key="5">
    <source>
        <dbReference type="Proteomes" id="UP000001996"/>
    </source>
</evidence>
<protein>
    <recommendedName>
        <fullName evidence="3">BRCT domain-containing protein</fullName>
    </recommendedName>
</protein>